<dbReference type="PANTHER" id="PTHR31639:SF256">
    <property type="entry name" value="OS07G0242900 PROTEIN"/>
    <property type="match status" value="1"/>
</dbReference>
<dbReference type="Proteomes" id="UP000594263">
    <property type="component" value="Unplaced"/>
</dbReference>
<organism evidence="2 3">
    <name type="scientific">Kalanchoe fedtschenkoi</name>
    <name type="common">Lavender scallops</name>
    <name type="synonym">South American air plant</name>
    <dbReference type="NCBI Taxonomy" id="63787"/>
    <lineage>
        <taxon>Eukaryota</taxon>
        <taxon>Viridiplantae</taxon>
        <taxon>Streptophyta</taxon>
        <taxon>Embryophyta</taxon>
        <taxon>Tracheophyta</taxon>
        <taxon>Spermatophyta</taxon>
        <taxon>Magnoliopsida</taxon>
        <taxon>eudicotyledons</taxon>
        <taxon>Gunneridae</taxon>
        <taxon>Pentapetalae</taxon>
        <taxon>Saxifragales</taxon>
        <taxon>Crassulaceae</taxon>
        <taxon>Kalanchoe</taxon>
    </lineage>
</organism>
<protein>
    <recommendedName>
        <fullName evidence="1">F-box domain-containing protein</fullName>
    </recommendedName>
</protein>
<evidence type="ECO:0000313" key="3">
    <source>
        <dbReference type="Proteomes" id="UP000594263"/>
    </source>
</evidence>
<sequence length="319" mass="36250">MAIVGKEVKDDEVMVDRISVLPDQLLDRIVDMLPMSDVFRISVLSKRWKCCWTRFGNLDFGEEFFKKYIISRGHNLVSIIDSVMSLHDGPVYRGHLYVRGYDDEEFESLNFTKWIQFLSKNGIKDLSVHTAHMGYVGIPSDIFNCCSLQRLHLFICQLEPSLGFSGFRKLISLELLYCKLPDSLLESMISNSPLLEELVLVDPKPREHFAVDAPNLKSLKLFNFEPTPLCLVEYSKLTTASICSALMIPANKFTASALSKFSSFLPRIENLSTHWTTLASLGAGGVPFRLPTPFKYLEHLELDEFDVVSLDPIFCLLHT</sequence>
<dbReference type="EnsemblPlants" id="Kaladp0017s0012.1.v1.1">
    <property type="protein sequence ID" value="Kaladp0017s0012.1.v1.1"/>
    <property type="gene ID" value="Kaladp0017s0012.v1.1"/>
</dbReference>
<feature type="domain" description="F-box" evidence="1">
    <location>
        <begin position="15"/>
        <end position="68"/>
    </location>
</feature>
<dbReference type="Gramene" id="Kaladp0017s0012.1.v1.1">
    <property type="protein sequence ID" value="Kaladp0017s0012.1.v1.1"/>
    <property type="gene ID" value="Kaladp0017s0012.v1.1"/>
</dbReference>
<dbReference type="AlphaFoldDB" id="A0A7N0T1J3"/>
<dbReference type="Gene3D" id="3.80.10.10">
    <property type="entry name" value="Ribonuclease Inhibitor"/>
    <property type="match status" value="1"/>
</dbReference>
<proteinExistence type="predicted"/>
<accession>A0A7N0T1J3</accession>
<dbReference type="Pfam" id="PF24758">
    <property type="entry name" value="LRR_At5g56370"/>
    <property type="match status" value="1"/>
</dbReference>
<dbReference type="PANTHER" id="PTHR31639">
    <property type="entry name" value="F-BOX PROTEIN-LIKE"/>
    <property type="match status" value="1"/>
</dbReference>
<reference evidence="2" key="1">
    <citation type="submission" date="2021-01" db="UniProtKB">
        <authorList>
            <consortium name="EnsemblPlants"/>
        </authorList>
    </citation>
    <scope>IDENTIFICATION</scope>
</reference>
<evidence type="ECO:0000259" key="1">
    <source>
        <dbReference type="PROSITE" id="PS50181"/>
    </source>
</evidence>
<dbReference type="SUPFAM" id="SSF81383">
    <property type="entry name" value="F-box domain"/>
    <property type="match status" value="1"/>
</dbReference>
<evidence type="ECO:0000313" key="2">
    <source>
        <dbReference type="EnsemblPlants" id="Kaladp0017s0012.1.v1.1"/>
    </source>
</evidence>
<dbReference type="InterPro" id="IPR032675">
    <property type="entry name" value="LRR_dom_sf"/>
</dbReference>
<name>A0A7N0T1J3_KALFE</name>
<keyword evidence="3" id="KW-1185">Reference proteome</keyword>
<dbReference type="OMA" id="EGINRPW"/>
<dbReference type="InterPro" id="IPR001810">
    <property type="entry name" value="F-box_dom"/>
</dbReference>
<dbReference type="InterPro" id="IPR055411">
    <property type="entry name" value="LRR_FXL15/At3g58940/PEG3-like"/>
</dbReference>
<dbReference type="PROSITE" id="PS50181">
    <property type="entry name" value="FBOX"/>
    <property type="match status" value="1"/>
</dbReference>
<dbReference type="SUPFAM" id="SSF52047">
    <property type="entry name" value="RNI-like"/>
    <property type="match status" value="1"/>
</dbReference>
<dbReference type="InterPro" id="IPR036047">
    <property type="entry name" value="F-box-like_dom_sf"/>
</dbReference>
<dbReference type="Pfam" id="PF00646">
    <property type="entry name" value="F-box"/>
    <property type="match status" value="1"/>
</dbReference>